<reference evidence="7 8" key="1">
    <citation type="submission" date="2024-02" db="EMBL/GenBank/DDBJ databases">
        <authorList>
            <person name="Grouzdev D."/>
        </authorList>
    </citation>
    <scope>NUCLEOTIDE SEQUENCE [LARGE SCALE GENOMIC DNA]</scope>
    <source>
        <strain evidence="7 8">9N</strain>
    </source>
</reference>
<feature type="domain" description="Nitroreductase" evidence="6">
    <location>
        <begin position="29"/>
        <end position="179"/>
    </location>
</feature>
<keyword evidence="8" id="KW-1185">Reference proteome</keyword>
<dbReference type="SUPFAM" id="SSF55469">
    <property type="entry name" value="FMN-dependent nitroreductase-like"/>
    <property type="match status" value="1"/>
</dbReference>
<dbReference type="InterPro" id="IPR023936">
    <property type="entry name" value="RutE-like"/>
</dbReference>
<gene>
    <name evidence="7" type="ORF">V3H18_06040</name>
</gene>
<evidence type="ECO:0000259" key="6">
    <source>
        <dbReference type="Pfam" id="PF00881"/>
    </source>
</evidence>
<dbReference type="NCBIfam" id="NF003768">
    <property type="entry name" value="PRK05365.1"/>
    <property type="match status" value="1"/>
</dbReference>
<dbReference type="HAMAP" id="MF_01204">
    <property type="entry name" value="Oxidoreductase_RutE_HadB"/>
    <property type="match status" value="1"/>
</dbReference>
<keyword evidence="5" id="KW-0520">NAD</keyword>
<evidence type="ECO:0000256" key="4">
    <source>
        <dbReference type="ARBA" id="ARBA00023002"/>
    </source>
</evidence>
<accession>A0ABU7XFE0</accession>
<evidence type="ECO:0000256" key="1">
    <source>
        <dbReference type="ARBA" id="ARBA00022630"/>
    </source>
</evidence>
<dbReference type="PANTHER" id="PTHR43543">
    <property type="entry name" value="MALONIC SEMIALDEHYDE REDUCTASE RUTE-RELATED"/>
    <property type="match status" value="1"/>
</dbReference>
<dbReference type="PANTHER" id="PTHR43543:SF1">
    <property type="entry name" value="MALONIC SEMIALDEHYDE REDUCTASE RUTE-RELATED"/>
    <property type="match status" value="1"/>
</dbReference>
<dbReference type="EMBL" id="JAZHYN010000012">
    <property type="protein sequence ID" value="MEF3366094.1"/>
    <property type="molecule type" value="Genomic_DNA"/>
</dbReference>
<evidence type="ECO:0000313" key="7">
    <source>
        <dbReference type="EMBL" id="MEF3366094.1"/>
    </source>
</evidence>
<proteinExistence type="inferred from homology"/>
<dbReference type="Gene3D" id="3.40.109.10">
    <property type="entry name" value="NADH Oxidase"/>
    <property type="match status" value="1"/>
</dbReference>
<dbReference type="RefSeq" id="WP_332081064.1">
    <property type="nucleotide sequence ID" value="NZ_JAZHYN010000012.1"/>
</dbReference>
<keyword evidence="4 5" id="KW-0560">Oxidoreductase</keyword>
<keyword evidence="2 5" id="KW-0288">FMN</keyword>
<dbReference type="InterPro" id="IPR029479">
    <property type="entry name" value="Nitroreductase"/>
</dbReference>
<comment type="caution">
    <text evidence="7">The sequence shown here is derived from an EMBL/GenBank/DDBJ whole genome shotgun (WGS) entry which is preliminary data.</text>
</comment>
<sequence length="201" mass="22051">MIESHPEGALAPDALTQLFTAARTHNGWLPKEVPDELLELAVDYAKWGPTSANCSPMRVVFVRSKEAKERLAPAMSQNNLQKTLDAPATAIVGYDLDFHERLPHLYPATDARAWFIGNDALIEETAFRNGSLQGAYLLLALRAVGLDCGPMSGFDKAKVDAEFFADTKIKSNFLINIGYGDAAKLYPRGPRLAFEEIATIL</sequence>
<dbReference type="Proteomes" id="UP001350748">
    <property type="component" value="Unassembled WGS sequence"/>
</dbReference>
<dbReference type="Pfam" id="PF00881">
    <property type="entry name" value="Nitroreductase"/>
    <property type="match status" value="1"/>
</dbReference>
<protein>
    <recommendedName>
        <fullName evidence="5">Putative NADH dehydrogenase/NAD(P)H nitroreductase V3H18_06040</fullName>
        <ecNumber evidence="5">1.-.-.-</ecNumber>
    </recommendedName>
</protein>
<evidence type="ECO:0000313" key="8">
    <source>
        <dbReference type="Proteomes" id="UP001350748"/>
    </source>
</evidence>
<dbReference type="InterPro" id="IPR000415">
    <property type="entry name" value="Nitroreductase-like"/>
</dbReference>
<evidence type="ECO:0000256" key="2">
    <source>
        <dbReference type="ARBA" id="ARBA00022643"/>
    </source>
</evidence>
<dbReference type="InterPro" id="IPR050461">
    <property type="entry name" value="Nitroreductase_HadB/RutE"/>
</dbReference>
<evidence type="ECO:0000256" key="3">
    <source>
        <dbReference type="ARBA" id="ARBA00022857"/>
    </source>
</evidence>
<comment type="similarity">
    <text evidence="5">Belongs to the nitroreductase family. HadB/RutE subfamily.</text>
</comment>
<dbReference type="GO" id="GO:0035527">
    <property type="term" value="F:3-hydroxypropionate dehydrogenase (NADP+) activity"/>
    <property type="evidence" value="ECO:0007669"/>
    <property type="project" value="UniProtKB-EC"/>
</dbReference>
<evidence type="ECO:0000256" key="5">
    <source>
        <dbReference type="HAMAP-Rule" id="MF_01204"/>
    </source>
</evidence>
<dbReference type="CDD" id="cd02148">
    <property type="entry name" value="RutE-like"/>
    <property type="match status" value="1"/>
</dbReference>
<organism evidence="7 8">
    <name type="scientific">Methylocystis borbori</name>
    <dbReference type="NCBI Taxonomy" id="3118750"/>
    <lineage>
        <taxon>Bacteria</taxon>
        <taxon>Pseudomonadati</taxon>
        <taxon>Pseudomonadota</taxon>
        <taxon>Alphaproteobacteria</taxon>
        <taxon>Hyphomicrobiales</taxon>
        <taxon>Methylocystaceae</taxon>
        <taxon>Methylocystis</taxon>
    </lineage>
</organism>
<dbReference type="EC" id="1.-.-.-" evidence="5"/>
<comment type="cofactor">
    <cofactor evidence="5">
        <name>FMN</name>
        <dbReference type="ChEBI" id="CHEBI:58210"/>
    </cofactor>
</comment>
<keyword evidence="3 5" id="KW-0521">NADP</keyword>
<name>A0ABU7XFE0_9HYPH</name>
<keyword evidence="1 5" id="KW-0285">Flavoprotein</keyword>